<name>A0A348WP65_9GAMM</name>
<dbReference type="PANTHER" id="PTHR47199:SF2">
    <property type="entry name" value="PHOTOSYSTEM II STABILITY_ASSEMBLY FACTOR HCF136, CHLOROPLASTIC"/>
    <property type="match status" value="1"/>
</dbReference>
<feature type="signal peptide" evidence="1">
    <location>
        <begin position="1"/>
        <end position="22"/>
    </location>
</feature>
<reference evidence="2 3" key="1">
    <citation type="journal article" date="2018" name="Nat. Biotechnol.">
        <title>A standardized bacterial taxonomy based on genome phylogeny substantially revises the tree of life.</title>
        <authorList>
            <person name="Parks D.H."/>
            <person name="Chuvochina M."/>
            <person name="Waite D.W."/>
            <person name="Rinke C."/>
            <person name="Skarshewski A."/>
            <person name="Chaumeil P.A."/>
            <person name="Hugenholtz P."/>
        </authorList>
    </citation>
    <scope>NUCLEOTIDE SEQUENCE [LARGE SCALE GENOMIC DNA]</scope>
    <source>
        <strain evidence="2">UBA9360</strain>
    </source>
</reference>
<sequence length="357" mass="39077">MIASIAKKSMLPFAFVTTTVFAQSNAPEPPKVEVVTSIESQQWIGISPISRNTIWVSGVDGRVARSTDAGFSWDYSQPGPGDLQFRDIEAIDDRRAYALSIGDNGQSRIYFTENGGADWRLRYGAANDTFLNCMAISPQGEAWVTGDSVGDEWRMVRSPSGRNWIKTNSAVSAKPQSNEGGFASSGSCVRYHNDTWMIGTGNADVARVLIKARFGIRFDVIETPMQSGPGAGIFAVYPESKDNFYIAGGHLQAEQNDQPRLWHYQSGKFTALPEPPLDGALYSLDKVDHNGEWLLTSNPSGAAAFHLQSKTWHKLSDANIWNIQCHGDAACWLAGKEGYIAKLVWKPAQAPQTNVVP</sequence>
<dbReference type="Gene3D" id="2.130.10.10">
    <property type="entry name" value="YVTN repeat-like/Quinoprotein amine dehydrogenase"/>
    <property type="match status" value="1"/>
</dbReference>
<dbReference type="STRING" id="314276.OS145_11986"/>
<feature type="chain" id="PRO_5016659005" description="Glycosyl hydrolase" evidence="1">
    <location>
        <begin position="23"/>
        <end position="357"/>
    </location>
</feature>
<evidence type="ECO:0000256" key="1">
    <source>
        <dbReference type="SAM" id="SignalP"/>
    </source>
</evidence>
<gene>
    <name evidence="2" type="ORF">DCR58_06010</name>
</gene>
<protein>
    <recommendedName>
        <fullName evidence="4">Glycosyl hydrolase</fullName>
    </recommendedName>
</protein>
<keyword evidence="1" id="KW-0732">Signal</keyword>
<dbReference type="InterPro" id="IPR015943">
    <property type="entry name" value="WD40/YVTN_repeat-like_dom_sf"/>
</dbReference>
<dbReference type="PANTHER" id="PTHR47199">
    <property type="entry name" value="PHOTOSYSTEM II STABILITY/ASSEMBLY FACTOR HCF136, CHLOROPLASTIC"/>
    <property type="match status" value="1"/>
</dbReference>
<organism evidence="2 3">
    <name type="scientific">Idiomarina baltica</name>
    <dbReference type="NCBI Taxonomy" id="190892"/>
    <lineage>
        <taxon>Bacteria</taxon>
        <taxon>Pseudomonadati</taxon>
        <taxon>Pseudomonadota</taxon>
        <taxon>Gammaproteobacteria</taxon>
        <taxon>Alteromonadales</taxon>
        <taxon>Idiomarinaceae</taxon>
        <taxon>Idiomarina</taxon>
    </lineage>
</organism>
<evidence type="ECO:0008006" key="4">
    <source>
        <dbReference type="Google" id="ProtNLM"/>
    </source>
</evidence>
<dbReference type="Proteomes" id="UP000262878">
    <property type="component" value="Unassembled WGS sequence"/>
</dbReference>
<dbReference type="EMBL" id="DMUP01000137">
    <property type="protein sequence ID" value="HAR56327.1"/>
    <property type="molecule type" value="Genomic_DNA"/>
</dbReference>
<evidence type="ECO:0000313" key="2">
    <source>
        <dbReference type="EMBL" id="HAR56327.1"/>
    </source>
</evidence>
<accession>A0A348WP65</accession>
<evidence type="ECO:0000313" key="3">
    <source>
        <dbReference type="Proteomes" id="UP000262878"/>
    </source>
</evidence>
<dbReference type="AlphaFoldDB" id="A0A348WP65"/>
<dbReference type="SUPFAM" id="SSF110296">
    <property type="entry name" value="Oligoxyloglucan reducing end-specific cellobiohydrolase"/>
    <property type="match status" value="1"/>
</dbReference>
<proteinExistence type="predicted"/>
<comment type="caution">
    <text evidence="2">The sequence shown here is derived from an EMBL/GenBank/DDBJ whole genome shotgun (WGS) entry which is preliminary data.</text>
</comment>